<sequence length="417" mass="46593">MSSKRLQIFHAHGIILGPLVVEKLAEKYYESLQELRISAACVHTPESDRYWNAISKFKGLKVLELPPSLFSISHPLTTTNLSILSTFKKLESLSVFICPNSGNDVGLFLTFLTKSLQKLMVRTDTNELPVNILAALNQQKIKLVFLPKKSYSFRWPFKNKNEYYQLFLKGFWEPPYFPETELVGVNLTPEIIRAQTTNWQCILPELKKIEENSMFYDSVETAQHKATDALVTAASSTQLSTIRTARERSPIVEHPDENNNDDHVIEELMHEMIERINRLLNEAEVVATGEPQTPPEEEFHTVRSTHSPLIRPATPPMIVSATNIAPQQELHAPLLPSTTPPTLHDHLQDGNSNYAFSPPTTTAISSENIPTLVEGLQIDVTQRSDVSSSQSAASVSNVSISSEQTSTASSIGTGWFV</sequence>
<reference evidence="3" key="1">
    <citation type="submission" date="2022-11" db="UniProtKB">
        <authorList>
            <consortium name="WormBaseParasite"/>
        </authorList>
    </citation>
    <scope>IDENTIFICATION</scope>
</reference>
<feature type="region of interest" description="Disordered" evidence="1">
    <location>
        <begin position="383"/>
        <end position="417"/>
    </location>
</feature>
<dbReference type="Proteomes" id="UP000887577">
    <property type="component" value="Unplaced"/>
</dbReference>
<dbReference type="WBParaSite" id="PSU_v2.g2263.t1">
    <property type="protein sequence ID" value="PSU_v2.g2263.t1"/>
    <property type="gene ID" value="PSU_v2.g2263"/>
</dbReference>
<dbReference type="AlphaFoldDB" id="A0A914YRI1"/>
<proteinExistence type="predicted"/>
<feature type="compositionally biased region" description="Low complexity" evidence="1">
    <location>
        <begin position="383"/>
        <end position="411"/>
    </location>
</feature>
<feature type="region of interest" description="Disordered" evidence="1">
    <location>
        <begin position="289"/>
        <end position="311"/>
    </location>
</feature>
<organism evidence="2 3">
    <name type="scientific">Panagrolaimus superbus</name>
    <dbReference type="NCBI Taxonomy" id="310955"/>
    <lineage>
        <taxon>Eukaryota</taxon>
        <taxon>Metazoa</taxon>
        <taxon>Ecdysozoa</taxon>
        <taxon>Nematoda</taxon>
        <taxon>Chromadorea</taxon>
        <taxon>Rhabditida</taxon>
        <taxon>Tylenchina</taxon>
        <taxon>Panagrolaimomorpha</taxon>
        <taxon>Panagrolaimoidea</taxon>
        <taxon>Panagrolaimidae</taxon>
        <taxon>Panagrolaimus</taxon>
    </lineage>
</organism>
<protein>
    <submittedName>
        <fullName evidence="3">Uncharacterized protein</fullName>
    </submittedName>
</protein>
<name>A0A914YRI1_9BILA</name>
<evidence type="ECO:0000313" key="2">
    <source>
        <dbReference type="Proteomes" id="UP000887577"/>
    </source>
</evidence>
<accession>A0A914YRI1</accession>
<keyword evidence="2" id="KW-1185">Reference proteome</keyword>
<evidence type="ECO:0000256" key="1">
    <source>
        <dbReference type="SAM" id="MobiDB-lite"/>
    </source>
</evidence>
<evidence type="ECO:0000313" key="3">
    <source>
        <dbReference type="WBParaSite" id="PSU_v2.g2263.t1"/>
    </source>
</evidence>